<organism evidence="1 2">
    <name type="scientific">Podila minutissima</name>
    <dbReference type="NCBI Taxonomy" id="64525"/>
    <lineage>
        <taxon>Eukaryota</taxon>
        <taxon>Fungi</taxon>
        <taxon>Fungi incertae sedis</taxon>
        <taxon>Mucoromycota</taxon>
        <taxon>Mortierellomycotina</taxon>
        <taxon>Mortierellomycetes</taxon>
        <taxon>Mortierellales</taxon>
        <taxon>Mortierellaceae</taxon>
        <taxon>Podila</taxon>
    </lineage>
</organism>
<dbReference type="EMBL" id="JAAAUY010000591">
    <property type="protein sequence ID" value="KAF9328161.1"/>
    <property type="molecule type" value="Genomic_DNA"/>
</dbReference>
<evidence type="ECO:0000313" key="1">
    <source>
        <dbReference type="EMBL" id="KAF9328161.1"/>
    </source>
</evidence>
<accession>A0A9P5VK15</accession>
<dbReference type="Proteomes" id="UP000696485">
    <property type="component" value="Unassembled WGS sequence"/>
</dbReference>
<keyword evidence="2" id="KW-1185">Reference proteome</keyword>
<dbReference type="AlphaFoldDB" id="A0A9P5VK15"/>
<gene>
    <name evidence="1" type="ORF">BG006_008607</name>
</gene>
<protein>
    <submittedName>
        <fullName evidence="1">Uncharacterized protein</fullName>
    </submittedName>
</protein>
<evidence type="ECO:0000313" key="2">
    <source>
        <dbReference type="Proteomes" id="UP000696485"/>
    </source>
</evidence>
<reference evidence="1" key="1">
    <citation type="journal article" date="2020" name="Fungal Divers.">
        <title>Resolving the Mortierellaceae phylogeny through synthesis of multi-gene phylogenetics and phylogenomics.</title>
        <authorList>
            <person name="Vandepol N."/>
            <person name="Liber J."/>
            <person name="Desiro A."/>
            <person name="Na H."/>
            <person name="Kennedy M."/>
            <person name="Barry K."/>
            <person name="Grigoriev I.V."/>
            <person name="Miller A.N."/>
            <person name="O'Donnell K."/>
            <person name="Stajich J.E."/>
            <person name="Bonito G."/>
        </authorList>
    </citation>
    <scope>NUCLEOTIDE SEQUENCE</scope>
    <source>
        <strain evidence="1">NVP1</strain>
    </source>
</reference>
<proteinExistence type="predicted"/>
<feature type="non-terminal residue" evidence="1">
    <location>
        <position position="127"/>
    </location>
</feature>
<comment type="caution">
    <text evidence="1">The sequence shown here is derived from an EMBL/GenBank/DDBJ whole genome shotgun (WGS) entry which is preliminary data.</text>
</comment>
<sequence>MSREATILPLVRPVANVERYTLAQGNTGIYYNVVIGTRLQLQSNLKWPQDRGQWITLISPALAWLVQQRPSLSVVIGGHLSAHPTFRRLPFIDLNKIIRLDSIQHPEDIVKVIEAEHAQPFAITNHE</sequence>
<name>A0A9P5VK15_9FUNG</name>